<comment type="pathway">
    <text evidence="2">Pyrimidine metabolism; UMP biosynthesis via salvage pathway; UMP from uracil: step 1/1.</text>
</comment>
<gene>
    <name evidence="11" type="ORF">ECRASSUSDP1_LOCUS18728</name>
</gene>
<comment type="caution">
    <text evidence="11">The sequence shown here is derived from an EMBL/GenBank/DDBJ whole genome shotgun (WGS) entry which is preliminary data.</text>
</comment>
<evidence type="ECO:0000256" key="1">
    <source>
        <dbReference type="ARBA" id="ARBA00001946"/>
    </source>
</evidence>
<evidence type="ECO:0000256" key="8">
    <source>
        <dbReference type="ARBA" id="ARBA00022741"/>
    </source>
</evidence>
<dbReference type="EC" id="2.4.2.9" evidence="4"/>
<sequence length="287" mass="32443">MWPSKTWRRAFPKFWGNSGSLRFFTPTRMFNKQRLATAMLFSSTIGYLGLKKSWLSFGNNFECQGTQIEYSHENVTILDHSLIPFLLSKIRDPDCTPADFRRYSDRIMHLLIEEAIAAEPMKISRKKTLAGGEFDHYSLTKSAEDYCAVTIIRAGDSMLAKMFELIPGIKVGKILIQRDENSKDKHPIFYYSKLPRGISSKKVFILDPMLGTGGSCNLTIRKLKERGVKEENITFVNLISCPEGLAAVTDSHPGVKIITAVVDPCMNDNMYIEPGLGDFGDRFFNSD</sequence>
<evidence type="ECO:0000256" key="6">
    <source>
        <dbReference type="ARBA" id="ARBA00022676"/>
    </source>
</evidence>
<name>A0AAD2D1F4_EUPCR</name>
<dbReference type="GO" id="GO:0008655">
    <property type="term" value="P:pyrimidine-containing compound salvage"/>
    <property type="evidence" value="ECO:0007669"/>
    <property type="project" value="UniProtKB-ARBA"/>
</dbReference>
<evidence type="ECO:0000256" key="2">
    <source>
        <dbReference type="ARBA" id="ARBA00005180"/>
    </source>
</evidence>
<dbReference type="Proteomes" id="UP001295684">
    <property type="component" value="Unassembled WGS sequence"/>
</dbReference>
<evidence type="ECO:0000256" key="3">
    <source>
        <dbReference type="ARBA" id="ARBA00009516"/>
    </source>
</evidence>
<dbReference type="FunFam" id="3.40.50.2020:FF:000023">
    <property type="entry name" value="Probable uracil phosphoribosyltransferase"/>
    <property type="match status" value="1"/>
</dbReference>
<keyword evidence="8" id="KW-0547">Nucleotide-binding</keyword>
<dbReference type="Pfam" id="PF14681">
    <property type="entry name" value="UPRTase"/>
    <property type="match status" value="1"/>
</dbReference>
<dbReference type="AlphaFoldDB" id="A0AAD2D1F4"/>
<evidence type="ECO:0000256" key="9">
    <source>
        <dbReference type="ARBA" id="ARBA00023134"/>
    </source>
</evidence>
<keyword evidence="5" id="KW-0021">Allosteric enzyme</keyword>
<comment type="cofactor">
    <cofactor evidence="1">
        <name>Mg(2+)</name>
        <dbReference type="ChEBI" id="CHEBI:18420"/>
    </cofactor>
</comment>
<reference evidence="11" key="1">
    <citation type="submission" date="2023-07" db="EMBL/GenBank/DDBJ databases">
        <authorList>
            <consortium name="AG Swart"/>
            <person name="Singh M."/>
            <person name="Singh A."/>
            <person name="Seah K."/>
            <person name="Emmerich C."/>
        </authorList>
    </citation>
    <scope>NUCLEOTIDE SEQUENCE</scope>
    <source>
        <strain evidence="11">DP1</strain>
    </source>
</reference>
<feature type="domain" description="Phosphoribosyltransferase" evidence="10">
    <location>
        <begin position="78"/>
        <end position="285"/>
    </location>
</feature>
<dbReference type="InterPro" id="IPR029057">
    <property type="entry name" value="PRTase-like"/>
</dbReference>
<evidence type="ECO:0000256" key="7">
    <source>
        <dbReference type="ARBA" id="ARBA00022679"/>
    </source>
</evidence>
<evidence type="ECO:0000259" key="10">
    <source>
        <dbReference type="Pfam" id="PF14681"/>
    </source>
</evidence>
<dbReference type="InterPro" id="IPR000836">
    <property type="entry name" value="PRTase_dom"/>
</dbReference>
<dbReference type="GO" id="GO:0005525">
    <property type="term" value="F:GTP binding"/>
    <property type="evidence" value="ECO:0007669"/>
    <property type="project" value="UniProtKB-KW"/>
</dbReference>
<dbReference type="CDD" id="cd06223">
    <property type="entry name" value="PRTases_typeI"/>
    <property type="match status" value="1"/>
</dbReference>
<keyword evidence="9" id="KW-0342">GTP-binding</keyword>
<keyword evidence="7" id="KW-0808">Transferase</keyword>
<protein>
    <recommendedName>
        <fullName evidence="4">uracil phosphoribosyltransferase</fullName>
        <ecNumber evidence="4">2.4.2.9</ecNumber>
    </recommendedName>
</protein>
<dbReference type="Gene3D" id="3.40.50.2020">
    <property type="match status" value="1"/>
</dbReference>
<comment type="similarity">
    <text evidence="3">Belongs to the UPRTase family.</text>
</comment>
<keyword evidence="12" id="KW-1185">Reference proteome</keyword>
<evidence type="ECO:0000256" key="4">
    <source>
        <dbReference type="ARBA" id="ARBA00011894"/>
    </source>
</evidence>
<evidence type="ECO:0000313" key="11">
    <source>
        <dbReference type="EMBL" id="CAI2377344.1"/>
    </source>
</evidence>
<dbReference type="NCBIfam" id="NF001097">
    <property type="entry name" value="PRK00129.1"/>
    <property type="match status" value="1"/>
</dbReference>
<dbReference type="SUPFAM" id="SSF53271">
    <property type="entry name" value="PRTase-like"/>
    <property type="match status" value="1"/>
</dbReference>
<evidence type="ECO:0000256" key="5">
    <source>
        <dbReference type="ARBA" id="ARBA00022533"/>
    </source>
</evidence>
<accession>A0AAD2D1F4</accession>
<dbReference type="GO" id="GO:0004845">
    <property type="term" value="F:uracil phosphoribosyltransferase activity"/>
    <property type="evidence" value="ECO:0007669"/>
    <property type="project" value="UniProtKB-EC"/>
</dbReference>
<organism evidence="11 12">
    <name type="scientific">Euplotes crassus</name>
    <dbReference type="NCBI Taxonomy" id="5936"/>
    <lineage>
        <taxon>Eukaryota</taxon>
        <taxon>Sar</taxon>
        <taxon>Alveolata</taxon>
        <taxon>Ciliophora</taxon>
        <taxon>Intramacronucleata</taxon>
        <taxon>Spirotrichea</taxon>
        <taxon>Hypotrichia</taxon>
        <taxon>Euplotida</taxon>
        <taxon>Euplotidae</taxon>
        <taxon>Moneuplotes</taxon>
    </lineage>
</organism>
<proteinExistence type="inferred from homology"/>
<dbReference type="EMBL" id="CAMPGE010018978">
    <property type="protein sequence ID" value="CAI2377344.1"/>
    <property type="molecule type" value="Genomic_DNA"/>
</dbReference>
<evidence type="ECO:0000313" key="12">
    <source>
        <dbReference type="Proteomes" id="UP001295684"/>
    </source>
</evidence>
<keyword evidence="6" id="KW-0328">Glycosyltransferase</keyword>